<dbReference type="PANTHER" id="PTHR43791:SF49">
    <property type="entry name" value="TRANSPORTER, PUTATIVE (AFU_ORTHOLOGUE AFUA_4G04250)-RELATED"/>
    <property type="match status" value="1"/>
</dbReference>
<name>A0A139IN24_9PEZI</name>
<proteinExistence type="predicted"/>
<reference evidence="9 10" key="1">
    <citation type="submission" date="2015-07" db="EMBL/GenBank/DDBJ databases">
        <title>Comparative genomics of the Sigatoka disease complex on banana suggests a link between parallel evolutionary changes in Pseudocercospora fijiensis and Pseudocercospora eumusae and increased virulence on the banana host.</title>
        <authorList>
            <person name="Chang T.-C."/>
            <person name="Salvucci A."/>
            <person name="Crous P.W."/>
            <person name="Stergiopoulos I."/>
        </authorList>
    </citation>
    <scope>NUCLEOTIDE SEQUENCE [LARGE SCALE GENOMIC DNA]</scope>
    <source>
        <strain evidence="9 10">CBS 116634</strain>
    </source>
</reference>
<dbReference type="InterPro" id="IPR011701">
    <property type="entry name" value="MFS"/>
</dbReference>
<accession>A0A139IN24</accession>
<comment type="subcellular location">
    <subcellularLocation>
        <location evidence="1">Membrane</location>
        <topology evidence="1">Multi-pass membrane protein</topology>
    </subcellularLocation>
</comment>
<feature type="region of interest" description="Disordered" evidence="6">
    <location>
        <begin position="1"/>
        <end position="22"/>
    </location>
</feature>
<dbReference type="PANTHER" id="PTHR43791">
    <property type="entry name" value="PERMEASE-RELATED"/>
    <property type="match status" value="1"/>
</dbReference>
<dbReference type="AlphaFoldDB" id="A0A139IN24"/>
<dbReference type="FunFam" id="1.20.1250.20:FF:000057">
    <property type="entry name" value="MFS general substrate transporter"/>
    <property type="match status" value="1"/>
</dbReference>
<dbReference type="InterPro" id="IPR020846">
    <property type="entry name" value="MFS_dom"/>
</dbReference>
<protein>
    <recommendedName>
        <fullName evidence="8">Major facilitator superfamily (MFS) profile domain-containing protein</fullName>
    </recommendedName>
</protein>
<feature type="transmembrane region" description="Helical" evidence="7">
    <location>
        <begin position="210"/>
        <end position="229"/>
    </location>
</feature>
<dbReference type="PROSITE" id="PS50850">
    <property type="entry name" value="MFS"/>
    <property type="match status" value="1"/>
</dbReference>
<evidence type="ECO:0000256" key="5">
    <source>
        <dbReference type="ARBA" id="ARBA00023136"/>
    </source>
</evidence>
<keyword evidence="2" id="KW-0813">Transport</keyword>
<dbReference type="InterPro" id="IPR036259">
    <property type="entry name" value="MFS_trans_sf"/>
</dbReference>
<feature type="transmembrane region" description="Helical" evidence="7">
    <location>
        <begin position="438"/>
        <end position="458"/>
    </location>
</feature>
<dbReference type="GO" id="GO:0022857">
    <property type="term" value="F:transmembrane transporter activity"/>
    <property type="evidence" value="ECO:0007669"/>
    <property type="project" value="InterPro"/>
</dbReference>
<feature type="transmembrane region" description="Helical" evidence="7">
    <location>
        <begin position="270"/>
        <end position="291"/>
    </location>
</feature>
<evidence type="ECO:0000256" key="2">
    <source>
        <dbReference type="ARBA" id="ARBA00022448"/>
    </source>
</evidence>
<feature type="compositionally biased region" description="Basic and acidic residues" evidence="6">
    <location>
        <begin position="101"/>
        <end position="121"/>
    </location>
</feature>
<dbReference type="SUPFAM" id="SSF103473">
    <property type="entry name" value="MFS general substrate transporter"/>
    <property type="match status" value="1"/>
</dbReference>
<dbReference type="Pfam" id="PF07690">
    <property type="entry name" value="MFS_1"/>
    <property type="match status" value="1"/>
</dbReference>
<dbReference type="EMBL" id="LFZO01000047">
    <property type="protein sequence ID" value="KXT15982.1"/>
    <property type="molecule type" value="Genomic_DNA"/>
</dbReference>
<feature type="transmembrane region" description="Helical" evidence="7">
    <location>
        <begin position="414"/>
        <end position="431"/>
    </location>
</feature>
<gene>
    <name evidence="9" type="ORF">AC579_1460</name>
</gene>
<feature type="domain" description="Major facilitator superfamily (MFS) profile" evidence="8">
    <location>
        <begin position="137"/>
        <end position="555"/>
    </location>
</feature>
<feature type="transmembrane region" description="Helical" evidence="7">
    <location>
        <begin position="303"/>
        <end position="325"/>
    </location>
</feature>
<keyword evidence="5 7" id="KW-0472">Membrane</keyword>
<dbReference type="Proteomes" id="UP000073492">
    <property type="component" value="Unassembled WGS sequence"/>
</dbReference>
<feature type="region of interest" description="Disordered" evidence="6">
    <location>
        <begin position="98"/>
        <end position="122"/>
    </location>
</feature>
<keyword evidence="3 7" id="KW-0812">Transmembrane</keyword>
<feature type="transmembrane region" description="Helical" evidence="7">
    <location>
        <begin position="498"/>
        <end position="520"/>
    </location>
</feature>
<evidence type="ECO:0000313" key="10">
    <source>
        <dbReference type="Proteomes" id="UP000073492"/>
    </source>
</evidence>
<evidence type="ECO:0000256" key="4">
    <source>
        <dbReference type="ARBA" id="ARBA00022989"/>
    </source>
</evidence>
<comment type="caution">
    <text evidence="9">The sequence shown here is derived from an EMBL/GenBank/DDBJ whole genome shotgun (WGS) entry which is preliminary data.</text>
</comment>
<keyword evidence="4 7" id="KW-1133">Transmembrane helix</keyword>
<evidence type="ECO:0000256" key="6">
    <source>
        <dbReference type="SAM" id="MobiDB-lite"/>
    </source>
</evidence>
<dbReference type="GO" id="GO:0016020">
    <property type="term" value="C:membrane"/>
    <property type="evidence" value="ECO:0007669"/>
    <property type="project" value="UniProtKB-SubCell"/>
</dbReference>
<organism evidence="9 10">
    <name type="scientific">Pseudocercospora musae</name>
    <dbReference type="NCBI Taxonomy" id="113226"/>
    <lineage>
        <taxon>Eukaryota</taxon>
        <taxon>Fungi</taxon>
        <taxon>Dikarya</taxon>
        <taxon>Ascomycota</taxon>
        <taxon>Pezizomycotina</taxon>
        <taxon>Dothideomycetes</taxon>
        <taxon>Dothideomycetidae</taxon>
        <taxon>Mycosphaerellales</taxon>
        <taxon>Mycosphaerellaceae</taxon>
        <taxon>Pseudocercospora</taxon>
    </lineage>
</organism>
<keyword evidence="10" id="KW-1185">Reference proteome</keyword>
<dbReference type="FunFam" id="1.20.1250.20:FF:000013">
    <property type="entry name" value="MFS general substrate transporter"/>
    <property type="match status" value="1"/>
</dbReference>
<evidence type="ECO:0000259" key="8">
    <source>
        <dbReference type="PROSITE" id="PS50850"/>
    </source>
</evidence>
<feature type="transmembrane region" description="Helical" evidence="7">
    <location>
        <begin position="464"/>
        <end position="486"/>
    </location>
</feature>
<evidence type="ECO:0000256" key="1">
    <source>
        <dbReference type="ARBA" id="ARBA00004141"/>
    </source>
</evidence>
<dbReference type="OrthoDB" id="3639251at2759"/>
<feature type="transmembrane region" description="Helical" evidence="7">
    <location>
        <begin position="532"/>
        <end position="555"/>
    </location>
</feature>
<sequence length="569" mass="62749">MTEKRTLIYQEPADLDRGSQESETTLGYSNVFKPPRLTHGCSGVAQTSPEGGETSRRTCLISSAQAESNLWVSATFYHLTRPPANPIMVKDVHAITNDSSEPDRHIENKIDHGTEQDDRNSTTETLQRIVRRADWRILPICGWIYLLNYLDRGNIGNARLLNHETGDSLLQITGMSSNDYALTVSMFSVAYFLFEVPSNLIMKKWFRPSLWLALLMFAWGAVTMGFAGVKNFPAVIILRVFIGMFEAGFFPAVIFLITQWYRVEERSLRIAFIVASATLAGAFGGLIAYGVGHMNGRAGLEGFRWLFIIEGLITVCSVIPVLAIIPDYPATAKWLSNDERAMAEERLKDQHVASELNRSAPPSKVAWAALHPRMLAHYLAYLTNAIPLGSLTFFTPTIVAGLGYDTVEAQLMTVPPWVVGYIISLLLAYSADRFNARGFHVAVATTFAGAGWLTAALLPAHRYTARYGCLIMAACGAFPSAAPLSAWVTSNVLSVDSLVIAVALNNSMGGLSQLVSQWIFRPREAHRGYPTANYICAACSFVTAIIALGLSVMYGRMNRSVVGTKYWYR</sequence>
<feature type="transmembrane region" description="Helical" evidence="7">
    <location>
        <begin position="235"/>
        <end position="258"/>
    </location>
</feature>
<evidence type="ECO:0000256" key="3">
    <source>
        <dbReference type="ARBA" id="ARBA00022692"/>
    </source>
</evidence>
<dbReference type="Gene3D" id="1.20.1250.20">
    <property type="entry name" value="MFS general substrate transporter like domains"/>
    <property type="match status" value="2"/>
</dbReference>
<evidence type="ECO:0000256" key="7">
    <source>
        <dbReference type="SAM" id="Phobius"/>
    </source>
</evidence>
<evidence type="ECO:0000313" key="9">
    <source>
        <dbReference type="EMBL" id="KXT15982.1"/>
    </source>
</evidence>
<feature type="transmembrane region" description="Helical" evidence="7">
    <location>
        <begin position="378"/>
        <end position="402"/>
    </location>
</feature>